<dbReference type="AlphaFoldDB" id="A0A813EXT9"/>
<gene>
    <name evidence="2" type="ORF">PGLA1383_LOCUS24769</name>
</gene>
<dbReference type="Proteomes" id="UP000654075">
    <property type="component" value="Unassembled WGS sequence"/>
</dbReference>
<evidence type="ECO:0000256" key="1">
    <source>
        <dbReference type="SAM" id="MobiDB-lite"/>
    </source>
</evidence>
<feature type="compositionally biased region" description="Basic and acidic residues" evidence="1">
    <location>
        <begin position="67"/>
        <end position="78"/>
    </location>
</feature>
<comment type="caution">
    <text evidence="2">The sequence shown here is derived from an EMBL/GenBank/DDBJ whole genome shotgun (WGS) entry which is preliminary data.</text>
</comment>
<keyword evidence="3" id="KW-1185">Reference proteome</keyword>
<protein>
    <submittedName>
        <fullName evidence="2">Uncharacterized protein</fullName>
    </submittedName>
</protein>
<name>A0A813EXT9_POLGL</name>
<feature type="compositionally biased region" description="Pro residues" evidence="1">
    <location>
        <begin position="1"/>
        <end position="10"/>
    </location>
</feature>
<accession>A0A813EXT9</accession>
<dbReference type="EMBL" id="CAJNNV010019842">
    <property type="protein sequence ID" value="CAE8606799.1"/>
    <property type="molecule type" value="Genomic_DNA"/>
</dbReference>
<proteinExistence type="predicted"/>
<sequence length="104" mass="11130">MEPPLPPPSLPGALGDSQGSLDADDTPLAGKNPALKAKDLTGHGQPSHPSNLANLPLLPPPPPVQKRSSERSEMHDMPELPELPALPEENGEEVVRRKDRKRAT</sequence>
<feature type="compositionally biased region" description="Low complexity" evidence="1">
    <location>
        <begin position="46"/>
        <end position="56"/>
    </location>
</feature>
<evidence type="ECO:0000313" key="3">
    <source>
        <dbReference type="Proteomes" id="UP000654075"/>
    </source>
</evidence>
<reference evidence="2" key="1">
    <citation type="submission" date="2021-02" db="EMBL/GenBank/DDBJ databases">
        <authorList>
            <person name="Dougan E. K."/>
            <person name="Rhodes N."/>
            <person name="Thang M."/>
            <person name="Chan C."/>
        </authorList>
    </citation>
    <scope>NUCLEOTIDE SEQUENCE</scope>
</reference>
<feature type="non-terminal residue" evidence="2">
    <location>
        <position position="104"/>
    </location>
</feature>
<evidence type="ECO:0000313" key="2">
    <source>
        <dbReference type="EMBL" id="CAE8606799.1"/>
    </source>
</evidence>
<organism evidence="2 3">
    <name type="scientific">Polarella glacialis</name>
    <name type="common">Dinoflagellate</name>
    <dbReference type="NCBI Taxonomy" id="89957"/>
    <lineage>
        <taxon>Eukaryota</taxon>
        <taxon>Sar</taxon>
        <taxon>Alveolata</taxon>
        <taxon>Dinophyceae</taxon>
        <taxon>Suessiales</taxon>
        <taxon>Suessiaceae</taxon>
        <taxon>Polarella</taxon>
    </lineage>
</organism>
<feature type="region of interest" description="Disordered" evidence="1">
    <location>
        <begin position="1"/>
        <end position="104"/>
    </location>
</feature>